<dbReference type="InterPro" id="IPR001650">
    <property type="entry name" value="Helicase_C-like"/>
</dbReference>
<dbReference type="GO" id="GO:0005524">
    <property type="term" value="F:ATP binding"/>
    <property type="evidence" value="ECO:0007669"/>
    <property type="project" value="UniProtKB-UniRule"/>
</dbReference>
<evidence type="ECO:0000256" key="5">
    <source>
        <dbReference type="ARBA" id="ARBA00022801"/>
    </source>
</evidence>
<dbReference type="PANTHER" id="PTHR24031">
    <property type="entry name" value="RNA HELICASE"/>
    <property type="match status" value="1"/>
</dbReference>
<keyword evidence="5 11" id="KW-0378">Hydrolase</keyword>
<evidence type="ECO:0000256" key="8">
    <source>
        <dbReference type="ARBA" id="ARBA00022884"/>
    </source>
</evidence>
<dbReference type="Gene3D" id="3.40.50.300">
    <property type="entry name" value="P-loop containing nucleotide triphosphate hydrolases"/>
    <property type="match status" value="2"/>
</dbReference>
<dbReference type="Pfam" id="PF00271">
    <property type="entry name" value="Helicase_C"/>
    <property type="match status" value="1"/>
</dbReference>
<keyword evidence="16" id="KW-1185">Reference proteome</keyword>
<comment type="similarity">
    <text evidence="10">Belongs to the DEAD box helicase family. DDX55/SPB4 subfamily.</text>
</comment>
<dbReference type="GO" id="GO:0006364">
    <property type="term" value="P:rRNA processing"/>
    <property type="evidence" value="ECO:0007669"/>
    <property type="project" value="UniProtKB-KW"/>
</dbReference>
<dbReference type="InterPro" id="IPR025313">
    <property type="entry name" value="SPB4-like_CTE"/>
</dbReference>
<sequence>MKQAATPAFAGKWATMNPALTPWVLDTIHHTFNFESLTPIQASLIPLAITKNKDFLIEAITGSGKTLSYVVPILERLIKRESALALERSSSTESSGGGLRKGLKKNEVFAMVIVPTRELAVQVWEVFEIFFEALRKAAVAEMKDTTSKFEGDGPEEPLAGEAEQQTIIEATYPSPLLLVSGQSQSRSTTTNPPPAPIIISTPGRLASYMTSMTSSSSSASTSAYARARRALSLDQFEVLTLDEADGLLSSKDHLKNLEVIWKALPRQRRNWLFSATMMDLLSERNANGQVGLGALGGGAGLELAGLRNLTRVVVRVEAKTKKRKAGEGEEEDEETSRKKGNKKEERRTPLMLQNTYLTCHQAEKTLQLIRLLLKQTKEDESAKFIVYFATCAAVDYFYNVLKRLPVLSNFHLCSLHGHLQPNIRTNTLASFTTHPSLPTSPAVLLCTDVAARGLDLPDVDVVLQYDPPSDPKSFSHRAGRTARMGRRGKAVVLLAKGCEEEYIEFLKLRKIPLTRHRYLMDSDEATEANSETKTSRDTVDAKTFDLMEQMRDIVIKDRALNDKAAKAFVSTIRAYSKHEASYIFRLKALDMFGMGISYGLLRLPKMPEVKEWRERVKKQKETQEADTEVQATGGVDWTDREVDWDNFGYLDKAREVHRQQEMATAAEKREETNAQRRKEAELRQANAKKFEAWSQKVEQKEKKLLRREKKDRKKDWEAKEEKRLLEEGGGLAGTPRAALHKKKQEQKPTIASPVELKPSVASDGSEDASSEEASDLEEDYKEVKNERTKRHRPTGGMVGGGMFDDML</sequence>
<gene>
    <name evidence="15" type="ORF">FFLO_05362</name>
</gene>
<evidence type="ECO:0000259" key="14">
    <source>
        <dbReference type="PROSITE" id="PS51194"/>
    </source>
</evidence>
<dbReference type="OrthoDB" id="7396459at2759"/>
<keyword evidence="4 11" id="KW-0547">Nucleotide-binding</keyword>
<feature type="compositionally biased region" description="Basic and acidic residues" evidence="12">
    <location>
        <begin position="662"/>
        <end position="682"/>
    </location>
</feature>
<evidence type="ECO:0000256" key="11">
    <source>
        <dbReference type="RuleBase" id="RU365068"/>
    </source>
</evidence>
<keyword evidence="7 11" id="KW-0067">ATP-binding</keyword>
<dbReference type="AlphaFoldDB" id="A0A8K0JHL3"/>
<dbReference type="InterPro" id="IPR056330">
    <property type="entry name" value="CTT_SPB4"/>
</dbReference>
<feature type="region of interest" description="Disordered" evidence="12">
    <location>
        <begin position="662"/>
        <end position="683"/>
    </location>
</feature>
<organism evidence="15 16">
    <name type="scientific">Filobasidium floriforme</name>
    <dbReference type="NCBI Taxonomy" id="5210"/>
    <lineage>
        <taxon>Eukaryota</taxon>
        <taxon>Fungi</taxon>
        <taxon>Dikarya</taxon>
        <taxon>Basidiomycota</taxon>
        <taxon>Agaricomycotina</taxon>
        <taxon>Tremellomycetes</taxon>
        <taxon>Filobasidiales</taxon>
        <taxon>Filobasidiaceae</taxon>
        <taxon>Filobasidium</taxon>
    </lineage>
</organism>
<dbReference type="EMBL" id="JABELV010000133">
    <property type="protein sequence ID" value="KAG7529872.1"/>
    <property type="molecule type" value="Genomic_DNA"/>
</dbReference>
<dbReference type="InterPro" id="IPR014001">
    <property type="entry name" value="Helicase_ATP-bd"/>
</dbReference>
<comment type="caution">
    <text evidence="15">The sequence shown here is derived from an EMBL/GenBank/DDBJ whole genome shotgun (WGS) entry which is preliminary data.</text>
</comment>
<dbReference type="PROSITE" id="PS51194">
    <property type="entry name" value="HELICASE_CTER"/>
    <property type="match status" value="1"/>
</dbReference>
<evidence type="ECO:0000313" key="15">
    <source>
        <dbReference type="EMBL" id="KAG7529872.1"/>
    </source>
</evidence>
<feature type="domain" description="Helicase C-terminal" evidence="14">
    <location>
        <begin position="367"/>
        <end position="531"/>
    </location>
</feature>
<evidence type="ECO:0000259" key="13">
    <source>
        <dbReference type="PROSITE" id="PS51192"/>
    </source>
</evidence>
<keyword evidence="8 11" id="KW-0694">RNA-binding</keyword>
<name>A0A8K0JHL3_9TREE</name>
<evidence type="ECO:0000256" key="9">
    <source>
        <dbReference type="ARBA" id="ARBA00023054"/>
    </source>
</evidence>
<dbReference type="SMART" id="SM00490">
    <property type="entry name" value="HELICc"/>
    <property type="match status" value="1"/>
</dbReference>
<comment type="subcellular location">
    <subcellularLocation>
        <location evidence="1">Nucleus</location>
        <location evidence="1">Nucleolus</location>
    </subcellularLocation>
</comment>
<dbReference type="SUPFAM" id="SSF52540">
    <property type="entry name" value="P-loop containing nucleoside triphosphate hydrolases"/>
    <property type="match status" value="1"/>
</dbReference>
<dbReference type="GO" id="GO:0003724">
    <property type="term" value="F:RNA helicase activity"/>
    <property type="evidence" value="ECO:0007669"/>
    <property type="project" value="UniProtKB-EC"/>
</dbReference>
<evidence type="ECO:0000256" key="2">
    <source>
        <dbReference type="ARBA" id="ARBA00022517"/>
    </source>
</evidence>
<dbReference type="SMART" id="SM00487">
    <property type="entry name" value="DEXDc"/>
    <property type="match status" value="1"/>
</dbReference>
<evidence type="ECO:0000256" key="12">
    <source>
        <dbReference type="SAM" id="MobiDB-lite"/>
    </source>
</evidence>
<dbReference type="GO" id="GO:0005730">
    <property type="term" value="C:nucleolus"/>
    <property type="evidence" value="ECO:0007669"/>
    <property type="project" value="UniProtKB-SubCell"/>
</dbReference>
<keyword evidence="2" id="KW-0690">Ribosome biogenesis</keyword>
<evidence type="ECO:0000256" key="4">
    <source>
        <dbReference type="ARBA" id="ARBA00022741"/>
    </source>
</evidence>
<dbReference type="SMART" id="SM01178">
    <property type="entry name" value="DUF4217"/>
    <property type="match status" value="1"/>
</dbReference>
<evidence type="ECO:0000256" key="7">
    <source>
        <dbReference type="ARBA" id="ARBA00022840"/>
    </source>
</evidence>
<accession>A0A8K0JHL3</accession>
<keyword evidence="9" id="KW-0175">Coiled coil</keyword>
<feature type="compositionally biased region" description="Gly residues" evidence="12">
    <location>
        <begin position="796"/>
        <end position="807"/>
    </location>
</feature>
<feature type="region of interest" description="Disordered" evidence="12">
    <location>
        <begin position="320"/>
        <end position="347"/>
    </location>
</feature>
<feature type="region of interest" description="Disordered" evidence="12">
    <location>
        <begin position="704"/>
        <end position="807"/>
    </location>
</feature>
<keyword evidence="3" id="KW-0698">rRNA processing</keyword>
<dbReference type="InterPro" id="IPR011545">
    <property type="entry name" value="DEAD/DEAH_box_helicase_dom"/>
</dbReference>
<dbReference type="Pfam" id="PF00270">
    <property type="entry name" value="DEAD"/>
    <property type="match status" value="1"/>
</dbReference>
<comment type="catalytic activity">
    <reaction evidence="11">
        <text>ATP + H2O = ADP + phosphate + H(+)</text>
        <dbReference type="Rhea" id="RHEA:13065"/>
        <dbReference type="ChEBI" id="CHEBI:15377"/>
        <dbReference type="ChEBI" id="CHEBI:15378"/>
        <dbReference type="ChEBI" id="CHEBI:30616"/>
        <dbReference type="ChEBI" id="CHEBI:43474"/>
        <dbReference type="ChEBI" id="CHEBI:456216"/>
        <dbReference type="EC" id="3.6.4.13"/>
    </reaction>
</comment>
<evidence type="ECO:0000256" key="1">
    <source>
        <dbReference type="ARBA" id="ARBA00004604"/>
    </source>
</evidence>
<protein>
    <recommendedName>
        <fullName evidence="11">ATP-dependent RNA helicase</fullName>
        <ecNumber evidence="11">3.6.4.13</ecNumber>
    </recommendedName>
</protein>
<dbReference type="EC" id="3.6.4.13" evidence="11"/>
<feature type="compositionally biased region" description="Acidic residues" evidence="12">
    <location>
        <begin position="764"/>
        <end position="780"/>
    </location>
</feature>
<dbReference type="CDD" id="cd18787">
    <property type="entry name" value="SF2_C_DEAD"/>
    <property type="match status" value="1"/>
</dbReference>
<comment type="domain">
    <text evidence="11">The Q motif is unique to and characteristic of the DEAD box family of RNA helicases and controls ATP binding and hydrolysis.</text>
</comment>
<dbReference type="Pfam" id="PF23681">
    <property type="entry name" value="CTT_SPB4"/>
    <property type="match status" value="1"/>
</dbReference>
<evidence type="ECO:0000313" key="16">
    <source>
        <dbReference type="Proteomes" id="UP000812966"/>
    </source>
</evidence>
<reference evidence="15" key="1">
    <citation type="submission" date="2020-04" db="EMBL/GenBank/DDBJ databases">
        <title>Analysis of mating type loci in Filobasidium floriforme.</title>
        <authorList>
            <person name="Nowrousian M."/>
        </authorList>
    </citation>
    <scope>NUCLEOTIDE SEQUENCE</scope>
    <source>
        <strain evidence="15">CBS 6242</strain>
    </source>
</reference>
<dbReference type="InterPro" id="IPR027417">
    <property type="entry name" value="P-loop_NTPase"/>
</dbReference>
<evidence type="ECO:0000256" key="3">
    <source>
        <dbReference type="ARBA" id="ARBA00022552"/>
    </source>
</evidence>
<keyword evidence="6 11" id="KW-0347">Helicase</keyword>
<dbReference type="PROSITE" id="PS51192">
    <property type="entry name" value="HELICASE_ATP_BIND_1"/>
    <property type="match status" value="1"/>
</dbReference>
<dbReference type="GO" id="GO:0003723">
    <property type="term" value="F:RNA binding"/>
    <property type="evidence" value="ECO:0007669"/>
    <property type="project" value="UniProtKB-UniRule"/>
</dbReference>
<proteinExistence type="inferred from homology"/>
<dbReference type="GO" id="GO:0016787">
    <property type="term" value="F:hydrolase activity"/>
    <property type="evidence" value="ECO:0007669"/>
    <property type="project" value="UniProtKB-KW"/>
</dbReference>
<dbReference type="Proteomes" id="UP000812966">
    <property type="component" value="Unassembled WGS sequence"/>
</dbReference>
<evidence type="ECO:0000256" key="6">
    <source>
        <dbReference type="ARBA" id="ARBA00022806"/>
    </source>
</evidence>
<comment type="function">
    <text evidence="11">RNA helicase.</text>
</comment>
<feature type="compositionally biased region" description="Basic and acidic residues" evidence="12">
    <location>
        <begin position="713"/>
        <end position="726"/>
    </location>
</feature>
<feature type="domain" description="Helicase ATP-binding" evidence="13">
    <location>
        <begin position="46"/>
        <end position="277"/>
    </location>
</feature>
<dbReference type="Pfam" id="PF13959">
    <property type="entry name" value="CTE_SPB4"/>
    <property type="match status" value="1"/>
</dbReference>
<evidence type="ECO:0000256" key="10">
    <source>
        <dbReference type="ARBA" id="ARBA00038002"/>
    </source>
</evidence>